<comment type="caution">
    <text evidence="6">The sequence shown here is derived from an EMBL/GenBank/DDBJ whole genome shotgun (WGS) entry which is preliminary data.</text>
</comment>
<name>A0A9Q0S0R2_9DIPT</name>
<keyword evidence="7" id="KW-1185">Reference proteome</keyword>
<dbReference type="SUPFAM" id="SSF48452">
    <property type="entry name" value="TPR-like"/>
    <property type="match status" value="1"/>
</dbReference>
<sequence length="395" mass="46020">MSNNSLVKSKMSDDERLALAEKLDRDLDEFIDGLERKRYTDGWPEDRWEEEMDKHPFFMKKPPEEGEELHPLLEGIQQLKYDPMENTEEDLAATYKEDGNFYVKHKKYRMAIYSYTEGLNRNFNNDELKSALYNNRSAAHFFIKNYRSSIGDANKALAINPKYLKAHLRIAQCHNLLGKHDDCMRVCDEILHSDPTHQAAIELRKASQLSKANLSRDQRKLNAMSKKKEDALNRTLMELNKRNIQFEDRKLNSPITETLIQPKLAPLEDFPVSLDENGLLVWPISFCYPEFLFSDFQQQVCEDVTMIEALRHLFSEPLECDTQRKYRPDSCNVYYENRIAGSVHKINLSATIKSIVSEKRFLVSGGCLIFYVVPKDSATETEYVHKERNPLVKTF</sequence>
<gene>
    <name evidence="6" type="primary">Dpit47</name>
    <name evidence="6" type="ORF">Bhyg_11878</name>
</gene>
<evidence type="ECO:0000256" key="1">
    <source>
        <dbReference type="ARBA" id="ARBA00022737"/>
    </source>
</evidence>
<comment type="similarity">
    <text evidence="3">Belongs to the TTC4 family.</text>
</comment>
<dbReference type="OrthoDB" id="420195at2759"/>
<dbReference type="InterPro" id="IPR011990">
    <property type="entry name" value="TPR-like_helical_dom_sf"/>
</dbReference>
<dbReference type="EMBL" id="WJQU01000003">
    <property type="protein sequence ID" value="KAJ6639138.1"/>
    <property type="molecule type" value="Genomic_DNA"/>
</dbReference>
<dbReference type="Proteomes" id="UP001151699">
    <property type="component" value="Chromosome X"/>
</dbReference>
<dbReference type="GO" id="GO:0006457">
    <property type="term" value="P:protein folding"/>
    <property type="evidence" value="ECO:0007669"/>
    <property type="project" value="TreeGrafter"/>
</dbReference>
<dbReference type="PANTHER" id="PTHR46035">
    <property type="entry name" value="TETRATRICOPEPTIDE REPEAT PROTEIN 4"/>
    <property type="match status" value="1"/>
</dbReference>
<organism evidence="6 7">
    <name type="scientific">Pseudolycoriella hygida</name>
    <dbReference type="NCBI Taxonomy" id="35572"/>
    <lineage>
        <taxon>Eukaryota</taxon>
        <taxon>Metazoa</taxon>
        <taxon>Ecdysozoa</taxon>
        <taxon>Arthropoda</taxon>
        <taxon>Hexapoda</taxon>
        <taxon>Insecta</taxon>
        <taxon>Pterygota</taxon>
        <taxon>Neoptera</taxon>
        <taxon>Endopterygota</taxon>
        <taxon>Diptera</taxon>
        <taxon>Nematocera</taxon>
        <taxon>Sciaroidea</taxon>
        <taxon>Sciaridae</taxon>
        <taxon>Pseudolycoriella</taxon>
    </lineage>
</organism>
<reference evidence="6" key="1">
    <citation type="submission" date="2022-07" db="EMBL/GenBank/DDBJ databases">
        <authorList>
            <person name="Trinca V."/>
            <person name="Uliana J.V.C."/>
            <person name="Torres T.T."/>
            <person name="Ward R.J."/>
            <person name="Monesi N."/>
        </authorList>
    </citation>
    <scope>NUCLEOTIDE SEQUENCE</scope>
    <source>
        <strain evidence="6">HSMRA1968</strain>
        <tissue evidence="6">Whole embryos</tissue>
    </source>
</reference>
<keyword evidence="1" id="KW-0677">Repeat</keyword>
<dbReference type="Pfam" id="PF18972">
    <property type="entry name" value="Wheel"/>
    <property type="match status" value="1"/>
</dbReference>
<dbReference type="CDD" id="cd21380">
    <property type="entry name" value="CTWD_Cns1"/>
    <property type="match status" value="1"/>
</dbReference>
<keyword evidence="2" id="KW-0802">TPR repeat</keyword>
<evidence type="ECO:0000313" key="6">
    <source>
        <dbReference type="EMBL" id="KAJ6639138.1"/>
    </source>
</evidence>
<proteinExistence type="inferred from homology"/>
<dbReference type="GO" id="GO:0005634">
    <property type="term" value="C:nucleus"/>
    <property type="evidence" value="ECO:0007669"/>
    <property type="project" value="TreeGrafter"/>
</dbReference>
<evidence type="ECO:0000313" key="7">
    <source>
        <dbReference type="Proteomes" id="UP001151699"/>
    </source>
</evidence>
<evidence type="ECO:0000259" key="5">
    <source>
        <dbReference type="Pfam" id="PF18972"/>
    </source>
</evidence>
<dbReference type="AlphaFoldDB" id="A0A9Q0S0R2"/>
<feature type="domain" description="Cns1/TTC4 wheel" evidence="5">
    <location>
        <begin position="275"/>
        <end position="379"/>
    </location>
</feature>
<accession>A0A9Q0S0R2</accession>
<keyword evidence="4" id="KW-0175">Coiled coil</keyword>
<dbReference type="GO" id="GO:0030544">
    <property type="term" value="F:Hsp70 protein binding"/>
    <property type="evidence" value="ECO:0007669"/>
    <property type="project" value="TreeGrafter"/>
</dbReference>
<dbReference type="GO" id="GO:0005829">
    <property type="term" value="C:cytosol"/>
    <property type="evidence" value="ECO:0007669"/>
    <property type="project" value="TreeGrafter"/>
</dbReference>
<dbReference type="Pfam" id="PF14559">
    <property type="entry name" value="TPR_19"/>
    <property type="match status" value="1"/>
</dbReference>
<dbReference type="PANTHER" id="PTHR46035:SF1">
    <property type="entry name" value="TETRATRICOPEPTIDE REPEAT PROTEIN 4"/>
    <property type="match status" value="1"/>
</dbReference>
<feature type="coiled-coil region" evidence="4">
    <location>
        <begin position="214"/>
        <end position="249"/>
    </location>
</feature>
<dbReference type="GO" id="GO:0051879">
    <property type="term" value="F:Hsp90 protein binding"/>
    <property type="evidence" value="ECO:0007669"/>
    <property type="project" value="InterPro"/>
</dbReference>
<dbReference type="InterPro" id="IPR019734">
    <property type="entry name" value="TPR_rpt"/>
</dbReference>
<evidence type="ECO:0000256" key="3">
    <source>
        <dbReference type="ARBA" id="ARBA00023602"/>
    </source>
</evidence>
<evidence type="ECO:0000256" key="4">
    <source>
        <dbReference type="SAM" id="Coils"/>
    </source>
</evidence>
<dbReference type="SMART" id="SM00028">
    <property type="entry name" value="TPR"/>
    <property type="match status" value="3"/>
</dbReference>
<evidence type="ECO:0000256" key="2">
    <source>
        <dbReference type="ARBA" id="ARBA00022803"/>
    </source>
</evidence>
<protein>
    <submittedName>
        <fullName evidence="6">DNA polymerase interacting tetratricopeptide repeat-containing, protein of 47 kDa</fullName>
    </submittedName>
</protein>
<dbReference type="InterPro" id="IPR044059">
    <property type="entry name" value="Csn1/TTC4_wheel"/>
</dbReference>
<dbReference type="Gene3D" id="1.25.40.10">
    <property type="entry name" value="Tetratricopeptide repeat domain"/>
    <property type="match status" value="1"/>
</dbReference>